<protein>
    <submittedName>
        <fullName evidence="2">Transcriptional regulator ArsR family</fullName>
    </submittedName>
</protein>
<dbReference type="AlphaFoldDB" id="A0A0U3DKB8"/>
<dbReference type="Proteomes" id="UP000067738">
    <property type="component" value="Chromosome"/>
</dbReference>
<dbReference type="Pfam" id="PF08350">
    <property type="entry name" value="FilR1_middle"/>
    <property type="match status" value="1"/>
</dbReference>
<dbReference type="KEGG" id="mmil:sm9_0607"/>
<organism evidence="2 3">
    <name type="scientific">Methanobrevibacter millerae</name>
    <dbReference type="NCBI Taxonomy" id="230361"/>
    <lineage>
        <taxon>Archaea</taxon>
        <taxon>Methanobacteriati</taxon>
        <taxon>Methanobacteriota</taxon>
        <taxon>Methanomada group</taxon>
        <taxon>Methanobacteria</taxon>
        <taxon>Methanobacteriales</taxon>
        <taxon>Methanobacteriaceae</taxon>
        <taxon>Methanobrevibacter</taxon>
    </lineage>
</organism>
<keyword evidence="3" id="KW-1185">Reference proteome</keyword>
<sequence length="268" mass="31291">MKKISNTIENYEPISRDIKFLPKSLIRLTILKKLYESPMNMKEINQKTNINYSAISNTIHMLELSGHVYRNKNNYMLSNSMRIYVGNILKLAELTILLDEISEITQNHIVNSLPLESVYELYKLNSIDLVESDGLSVYKTYDIIEKAIMKSNHVNAILPFSYGEINDSFNKILKKDKKIHIISPLEIKDILFRSLNISDDNLEINFFDFKEDDYLLLISTDKKMMLGFFKDDGAYDQNRLLTSTDDNCIKWANELFENFKKENIKMSI</sequence>
<dbReference type="InterPro" id="IPR036390">
    <property type="entry name" value="WH_DNA-bd_sf"/>
</dbReference>
<gene>
    <name evidence="2" type="ORF">sm9_0607</name>
</gene>
<evidence type="ECO:0000313" key="2">
    <source>
        <dbReference type="EMBL" id="ALT68406.1"/>
    </source>
</evidence>
<dbReference type="EMBL" id="CP011266">
    <property type="protein sequence ID" value="ALT68406.1"/>
    <property type="molecule type" value="Genomic_DNA"/>
</dbReference>
<name>A0A0U3DKB8_9EURY</name>
<accession>A0A0U3DKB8</accession>
<dbReference type="InterPro" id="IPR013561">
    <property type="entry name" value="FilR1_middle_dom"/>
</dbReference>
<proteinExistence type="predicted"/>
<dbReference type="InterPro" id="IPR036388">
    <property type="entry name" value="WH-like_DNA-bd_sf"/>
</dbReference>
<dbReference type="PATRIC" id="fig|230361.4.peg.629"/>
<dbReference type="Gene3D" id="1.10.10.10">
    <property type="entry name" value="Winged helix-like DNA-binding domain superfamily/Winged helix DNA-binding domain"/>
    <property type="match status" value="1"/>
</dbReference>
<dbReference type="OrthoDB" id="11410at2157"/>
<dbReference type="SUPFAM" id="SSF46785">
    <property type="entry name" value="Winged helix' DNA-binding domain"/>
    <property type="match status" value="1"/>
</dbReference>
<evidence type="ECO:0000313" key="3">
    <source>
        <dbReference type="Proteomes" id="UP000067738"/>
    </source>
</evidence>
<evidence type="ECO:0000259" key="1">
    <source>
        <dbReference type="Pfam" id="PF08350"/>
    </source>
</evidence>
<dbReference type="GeneID" id="26735583"/>
<feature type="domain" description="Methanogenesis regulatory protein FilR1 middle" evidence="1">
    <location>
        <begin position="139"/>
        <end position="261"/>
    </location>
</feature>
<reference evidence="2 3" key="1">
    <citation type="submission" date="2015-04" db="EMBL/GenBank/DDBJ databases">
        <title>The complete genome sequence of the rumen methanogen Methanobrevibacter millerae SM9.</title>
        <authorList>
            <person name="Leahy S.C."/>
            <person name="Kelly W.J."/>
            <person name="Pacheco D.M."/>
            <person name="Li D."/>
            <person name="Altermann E."/>
            <person name="Attwood G.T."/>
        </authorList>
    </citation>
    <scope>NUCLEOTIDE SEQUENCE [LARGE SCALE GENOMIC DNA]</scope>
    <source>
        <strain evidence="2 3">SM9</strain>
    </source>
</reference>
<dbReference type="RefSeq" id="WP_058738729.1">
    <property type="nucleotide sequence ID" value="NZ_CP011266.1"/>
</dbReference>